<dbReference type="STRING" id="1122184.SAMN02745176_00766"/>
<evidence type="ECO:0000256" key="5">
    <source>
        <dbReference type="RuleBase" id="RU003887"/>
    </source>
</evidence>
<evidence type="ECO:0000259" key="6">
    <source>
        <dbReference type="SMART" id="SM00363"/>
    </source>
</evidence>
<accession>A0A1M6CGY7</accession>
<dbReference type="InterPro" id="IPR036986">
    <property type="entry name" value="S4_RNA-bd_sf"/>
</dbReference>
<dbReference type="FunFam" id="3.10.290.10:FF:000003">
    <property type="entry name" value="Pseudouridine synthase"/>
    <property type="match status" value="1"/>
</dbReference>
<dbReference type="InterPro" id="IPR020094">
    <property type="entry name" value="TruA/RsuA/RluB/E/F_N"/>
</dbReference>
<keyword evidence="8" id="KW-1185">Reference proteome</keyword>
<dbReference type="CDD" id="cd02553">
    <property type="entry name" value="PseudoU_synth_RsuA"/>
    <property type="match status" value="1"/>
</dbReference>
<dbReference type="InterPro" id="IPR018496">
    <property type="entry name" value="PsdUridine_synth_RsuA/RluB_CS"/>
</dbReference>
<dbReference type="InterPro" id="IPR050343">
    <property type="entry name" value="RsuA_PseudoU_synthase"/>
</dbReference>
<sequence length="241" mass="27639">MGELQRLDKVLANLGYGSRKDVKKMIKNGAVEIEDIVAVDPEIKIDPETQTIKVNGRKIEYRKYIYLMLNKPQGVITATEDRRLHTVLDLIDEEYLKFEPSPVGRLDKDTEGLLLLTNDGMLNHNLTSPRKNIDKEYYAEISGRVGVKDIEDFNRGVLLDDGYKTMPADLKILEESEVSKVIITIKEGKYHQVKRMFEAVGKKVIYLKRLSMGNLKLDENLRPGEYRELTEQEIEGLKSLI</sequence>
<dbReference type="GO" id="GO:0005829">
    <property type="term" value="C:cytosol"/>
    <property type="evidence" value="ECO:0007669"/>
    <property type="project" value="UniProtKB-ARBA"/>
</dbReference>
<evidence type="ECO:0000313" key="7">
    <source>
        <dbReference type="EMBL" id="SHI60111.1"/>
    </source>
</evidence>
<evidence type="ECO:0000313" key="8">
    <source>
        <dbReference type="Proteomes" id="UP000184442"/>
    </source>
</evidence>
<dbReference type="PANTHER" id="PTHR47683">
    <property type="entry name" value="PSEUDOURIDINE SYNTHASE FAMILY PROTEIN-RELATED"/>
    <property type="match status" value="1"/>
</dbReference>
<comment type="similarity">
    <text evidence="1 5">Belongs to the pseudouridine synthase RsuA family.</text>
</comment>
<gene>
    <name evidence="7" type="ORF">SAMN02745176_00766</name>
</gene>
<dbReference type="PROSITE" id="PS01149">
    <property type="entry name" value="PSI_RSU"/>
    <property type="match status" value="1"/>
</dbReference>
<dbReference type="InterPro" id="IPR006145">
    <property type="entry name" value="PsdUridine_synth_RsuA/RluA"/>
</dbReference>
<dbReference type="OrthoDB" id="9807213at2"/>
<feature type="domain" description="RNA-binding S4" evidence="6">
    <location>
        <begin position="5"/>
        <end position="65"/>
    </location>
</feature>
<dbReference type="SUPFAM" id="SSF55120">
    <property type="entry name" value="Pseudouridine synthase"/>
    <property type="match status" value="1"/>
</dbReference>
<dbReference type="Gene3D" id="3.30.70.580">
    <property type="entry name" value="Pseudouridine synthase I, catalytic domain, N-terminal subdomain"/>
    <property type="match status" value="1"/>
</dbReference>
<dbReference type="CDD" id="cd00165">
    <property type="entry name" value="S4"/>
    <property type="match status" value="1"/>
</dbReference>
<dbReference type="EC" id="5.4.99.-" evidence="5"/>
<dbReference type="Gene3D" id="3.10.290.10">
    <property type="entry name" value="RNA-binding S4 domain"/>
    <property type="match status" value="1"/>
</dbReference>
<dbReference type="InterPro" id="IPR020103">
    <property type="entry name" value="PsdUridine_synth_cat_dom_sf"/>
</dbReference>
<evidence type="ECO:0000256" key="1">
    <source>
        <dbReference type="ARBA" id="ARBA00008348"/>
    </source>
</evidence>
<dbReference type="InterPro" id="IPR002942">
    <property type="entry name" value="S4_RNA-bd"/>
</dbReference>
<dbReference type="SUPFAM" id="SSF55174">
    <property type="entry name" value="Alpha-L RNA-binding motif"/>
    <property type="match status" value="1"/>
</dbReference>
<keyword evidence="3 5" id="KW-0413">Isomerase</keyword>
<dbReference type="NCBIfam" id="TIGR00093">
    <property type="entry name" value="pseudouridine synthase"/>
    <property type="match status" value="1"/>
</dbReference>
<dbReference type="SMART" id="SM00363">
    <property type="entry name" value="S4"/>
    <property type="match status" value="1"/>
</dbReference>
<dbReference type="GO" id="GO:0003723">
    <property type="term" value="F:RNA binding"/>
    <property type="evidence" value="ECO:0007669"/>
    <property type="project" value="UniProtKB-KW"/>
</dbReference>
<dbReference type="RefSeq" id="WP_073024710.1">
    <property type="nucleotide sequence ID" value="NZ_FQZS01000005.1"/>
</dbReference>
<organism evidence="7 8">
    <name type="scientific">Lutispora thermophila DSM 19022</name>
    <dbReference type="NCBI Taxonomy" id="1122184"/>
    <lineage>
        <taxon>Bacteria</taxon>
        <taxon>Bacillati</taxon>
        <taxon>Bacillota</taxon>
        <taxon>Clostridia</taxon>
        <taxon>Lutisporales</taxon>
        <taxon>Lutisporaceae</taxon>
        <taxon>Lutispora</taxon>
    </lineage>
</organism>
<reference evidence="7 8" key="1">
    <citation type="submission" date="2016-11" db="EMBL/GenBank/DDBJ databases">
        <authorList>
            <person name="Jaros S."/>
            <person name="Januszkiewicz K."/>
            <person name="Wedrychowicz H."/>
        </authorList>
    </citation>
    <scope>NUCLEOTIDE SEQUENCE [LARGE SCALE GENOMIC DNA]</scope>
    <source>
        <strain evidence="7 8">DSM 19022</strain>
    </source>
</reference>
<proteinExistence type="inferred from homology"/>
<protein>
    <recommendedName>
        <fullName evidence="5">Pseudouridine synthase</fullName>
        <ecNumber evidence="5">5.4.99.-</ecNumber>
    </recommendedName>
</protein>
<keyword evidence="2 4" id="KW-0694">RNA-binding</keyword>
<dbReference type="GO" id="GO:0000455">
    <property type="term" value="P:enzyme-directed rRNA pseudouridine synthesis"/>
    <property type="evidence" value="ECO:0007669"/>
    <property type="project" value="UniProtKB-ARBA"/>
</dbReference>
<dbReference type="FunFam" id="3.30.70.1560:FF:000001">
    <property type="entry name" value="Pseudouridine synthase"/>
    <property type="match status" value="1"/>
</dbReference>
<dbReference type="InterPro" id="IPR042092">
    <property type="entry name" value="PsdUridine_s_RsuA/RluB/E/F_cat"/>
</dbReference>
<evidence type="ECO:0000256" key="4">
    <source>
        <dbReference type="PROSITE-ProRule" id="PRU00182"/>
    </source>
</evidence>
<dbReference type="EMBL" id="FQZS01000005">
    <property type="protein sequence ID" value="SHI60111.1"/>
    <property type="molecule type" value="Genomic_DNA"/>
</dbReference>
<dbReference type="Pfam" id="PF00849">
    <property type="entry name" value="PseudoU_synth_2"/>
    <property type="match status" value="1"/>
</dbReference>
<dbReference type="GO" id="GO:0120159">
    <property type="term" value="F:rRNA pseudouridine synthase activity"/>
    <property type="evidence" value="ECO:0007669"/>
    <property type="project" value="UniProtKB-ARBA"/>
</dbReference>
<evidence type="ECO:0000256" key="2">
    <source>
        <dbReference type="ARBA" id="ARBA00022884"/>
    </source>
</evidence>
<name>A0A1M6CGY7_9FIRM</name>
<dbReference type="AlphaFoldDB" id="A0A1M6CGY7"/>
<evidence type="ECO:0000256" key="3">
    <source>
        <dbReference type="ARBA" id="ARBA00023235"/>
    </source>
</evidence>
<dbReference type="Gene3D" id="3.30.70.1560">
    <property type="entry name" value="Alpha-L RNA-binding motif"/>
    <property type="match status" value="1"/>
</dbReference>
<dbReference type="PROSITE" id="PS50889">
    <property type="entry name" value="S4"/>
    <property type="match status" value="1"/>
</dbReference>
<dbReference type="Pfam" id="PF01479">
    <property type="entry name" value="S4"/>
    <property type="match status" value="1"/>
</dbReference>
<dbReference type="InterPro" id="IPR000748">
    <property type="entry name" value="PsdUridine_synth_RsuA/RluB/E/F"/>
</dbReference>
<dbReference type="PANTHER" id="PTHR47683:SF4">
    <property type="entry name" value="PSEUDOURIDINE SYNTHASE"/>
    <property type="match status" value="1"/>
</dbReference>
<dbReference type="Proteomes" id="UP000184442">
    <property type="component" value="Unassembled WGS sequence"/>
</dbReference>